<name>A0A212LHY7_9HYPH</name>
<dbReference type="AlphaFoldDB" id="A0A212LHY7"/>
<accession>A0A212LHY7</accession>
<evidence type="ECO:0000313" key="1">
    <source>
        <dbReference type="EMBL" id="SCM77173.1"/>
    </source>
</evidence>
<protein>
    <submittedName>
        <fullName evidence="1">Uncharacterized protein</fullName>
    </submittedName>
</protein>
<organism evidence="1">
    <name type="scientific">uncultured Pleomorphomonas sp</name>
    <dbReference type="NCBI Taxonomy" id="442121"/>
    <lineage>
        <taxon>Bacteria</taxon>
        <taxon>Pseudomonadati</taxon>
        <taxon>Pseudomonadota</taxon>
        <taxon>Alphaproteobacteria</taxon>
        <taxon>Hyphomicrobiales</taxon>
        <taxon>Pleomorphomonadaceae</taxon>
        <taxon>Pleomorphomonas</taxon>
        <taxon>environmental samples</taxon>
    </lineage>
</organism>
<sequence>MPVCMALTEEVRSAAVAGARTLPADGVAGLDTMVVEGPIR</sequence>
<dbReference type="EMBL" id="FMJD01000008">
    <property type="protein sequence ID" value="SCM77173.1"/>
    <property type="molecule type" value="Genomic_DNA"/>
</dbReference>
<gene>
    <name evidence="1" type="ORF">KL86PLE_40978</name>
</gene>
<reference evidence="1" key="1">
    <citation type="submission" date="2016-08" db="EMBL/GenBank/DDBJ databases">
        <authorList>
            <person name="Seilhamer J.J."/>
        </authorList>
    </citation>
    <scope>NUCLEOTIDE SEQUENCE</scope>
    <source>
        <strain evidence="1">86</strain>
    </source>
</reference>
<proteinExistence type="predicted"/>